<protein>
    <recommendedName>
        <fullName evidence="9">T-box domain-containing protein</fullName>
    </recommendedName>
</protein>
<dbReference type="GO" id="GO:0000981">
    <property type="term" value="F:DNA-binding transcription factor activity, RNA polymerase II-specific"/>
    <property type="evidence" value="ECO:0007669"/>
    <property type="project" value="TreeGrafter"/>
</dbReference>
<dbReference type="PANTHER" id="PTHR11267">
    <property type="entry name" value="T-BOX PROTEIN-RELATED"/>
    <property type="match status" value="1"/>
</dbReference>
<proteinExistence type="predicted"/>
<dbReference type="SMART" id="SM00425">
    <property type="entry name" value="TBOX"/>
    <property type="match status" value="1"/>
</dbReference>
<evidence type="ECO:0000259" key="9">
    <source>
        <dbReference type="PROSITE" id="PS50252"/>
    </source>
</evidence>
<dbReference type="PROSITE" id="PS01283">
    <property type="entry name" value="TBOX_1"/>
    <property type="match status" value="1"/>
</dbReference>
<feature type="region of interest" description="Disordered" evidence="8">
    <location>
        <begin position="256"/>
        <end position="278"/>
    </location>
</feature>
<evidence type="ECO:0000256" key="8">
    <source>
        <dbReference type="SAM" id="MobiDB-lite"/>
    </source>
</evidence>
<keyword evidence="11" id="KW-1185">Reference proteome</keyword>
<dbReference type="FunFam" id="2.60.40.820:FF:000010">
    <property type="entry name" value="T-box transcription factor TBX6"/>
    <property type="match status" value="1"/>
</dbReference>
<dbReference type="InterPro" id="IPR018186">
    <property type="entry name" value="TF_T-box_CS"/>
</dbReference>
<dbReference type="PRINTS" id="PR00938">
    <property type="entry name" value="BRACHYURY"/>
</dbReference>
<dbReference type="InterPro" id="IPR002070">
    <property type="entry name" value="TF_Brachyury"/>
</dbReference>
<dbReference type="STRING" id="37001.A0A1A9WT95"/>
<keyword evidence="4 7" id="KW-0238">DNA-binding</keyword>
<evidence type="ECO:0000256" key="6">
    <source>
        <dbReference type="ARBA" id="ARBA00023242"/>
    </source>
</evidence>
<evidence type="ECO:0000313" key="11">
    <source>
        <dbReference type="Proteomes" id="UP000091820"/>
    </source>
</evidence>
<dbReference type="PRINTS" id="PR00937">
    <property type="entry name" value="TBOX"/>
</dbReference>
<dbReference type="Gene3D" id="2.60.40.820">
    <property type="entry name" value="Transcription factor, T-box"/>
    <property type="match status" value="1"/>
</dbReference>
<reference evidence="10" key="2">
    <citation type="submission" date="2020-05" db="UniProtKB">
        <authorList>
            <consortium name="EnsemblMetazoa"/>
        </authorList>
    </citation>
    <scope>IDENTIFICATION</scope>
    <source>
        <strain evidence="10">IAEA</strain>
    </source>
</reference>
<comment type="subcellular location">
    <subcellularLocation>
        <location evidence="1 7">Nucleus</location>
    </subcellularLocation>
</comment>
<dbReference type="GO" id="GO:0000978">
    <property type="term" value="F:RNA polymerase II cis-regulatory region sequence-specific DNA binding"/>
    <property type="evidence" value="ECO:0007669"/>
    <property type="project" value="InterPro"/>
</dbReference>
<name>A0A1A9WT95_9MUSC</name>
<keyword evidence="6 7" id="KW-0539">Nucleus</keyword>
<evidence type="ECO:0000256" key="7">
    <source>
        <dbReference type="PROSITE-ProRule" id="PRU00201"/>
    </source>
</evidence>
<feature type="region of interest" description="Disordered" evidence="8">
    <location>
        <begin position="294"/>
        <end position="315"/>
    </location>
</feature>
<dbReference type="GO" id="GO:0000785">
    <property type="term" value="C:chromatin"/>
    <property type="evidence" value="ECO:0007669"/>
    <property type="project" value="TreeGrafter"/>
</dbReference>
<dbReference type="PROSITE" id="PS50252">
    <property type="entry name" value="TBOX_3"/>
    <property type="match status" value="1"/>
</dbReference>
<accession>A0A1A9WT95</accession>
<dbReference type="InterPro" id="IPR036960">
    <property type="entry name" value="T-box_sf"/>
</dbReference>
<dbReference type="VEuPathDB" id="VectorBase:GBRI031134"/>
<keyword evidence="2" id="KW-0217">Developmental protein</keyword>
<evidence type="ECO:0000256" key="4">
    <source>
        <dbReference type="ARBA" id="ARBA00023125"/>
    </source>
</evidence>
<evidence type="ECO:0000256" key="5">
    <source>
        <dbReference type="ARBA" id="ARBA00023163"/>
    </source>
</evidence>
<dbReference type="Pfam" id="PF00907">
    <property type="entry name" value="T-box"/>
    <property type="match status" value="1"/>
</dbReference>
<feature type="domain" description="T-box" evidence="9">
    <location>
        <begin position="73"/>
        <end position="251"/>
    </location>
</feature>
<evidence type="ECO:0000256" key="3">
    <source>
        <dbReference type="ARBA" id="ARBA00023015"/>
    </source>
</evidence>
<evidence type="ECO:0000313" key="10">
    <source>
        <dbReference type="EnsemblMetazoa" id="GBRI031134-PA"/>
    </source>
</evidence>
<feature type="compositionally biased region" description="Polar residues" evidence="8">
    <location>
        <begin position="295"/>
        <end position="309"/>
    </location>
</feature>
<evidence type="ECO:0000256" key="1">
    <source>
        <dbReference type="ARBA" id="ARBA00004123"/>
    </source>
</evidence>
<dbReference type="GO" id="GO:0045893">
    <property type="term" value="P:positive regulation of DNA-templated transcription"/>
    <property type="evidence" value="ECO:0007669"/>
    <property type="project" value="InterPro"/>
</dbReference>
<keyword evidence="5" id="KW-0804">Transcription</keyword>
<sequence>MYVNDLEQKTMITMNELIDLRMQQQIAQEILYRQQIIQRIPDPFAPFMPLQMIPMHVAIPPLPKLPGNVEVKLENNNLWQQFHKIGTEMIITKCGRRMFPSMRVSLKGLEEEKQYCVLIEMVPLGDCRYKFSSSQWVPAGGAEPQSPQRMYLHPDSPATGSHWQAQPLLFNKVKLTNNTLDNNGHIVLASMHKYQPRIHVICTSDLTQIPWAPQQAFVFPETEFIAVTAYQNDRITKLKIDNNPFAKGFRETGQSRCKRKMSLSPDRNEDNHPSTNNAITSTIATTAIREDDQLSVASSNNQDSPQTKRLCSRNDERDHLSYMELNAAALRYDSRGYDVNVSCIANNLNPSATILTELMPSASTYYTQLGQPMPVYGTATFPHTIASTQFTLNMAYNRPLLTEQLLFTDTTASSQSSSSVQLDEVSAAETFVDVVSTSSEESQSAVDVARQQPKHHQYEQYFKRRPSYEIPGIAAKHGSFSISAILGGQGARDRSDCGSNNRTGYDSVAV</sequence>
<dbReference type="Proteomes" id="UP000091820">
    <property type="component" value="Unassembled WGS sequence"/>
</dbReference>
<dbReference type="CDD" id="cd20681">
    <property type="entry name" value="T-box_Drosocross-like"/>
    <property type="match status" value="1"/>
</dbReference>
<dbReference type="AlphaFoldDB" id="A0A1A9WT95"/>
<comment type="caution">
    <text evidence="7">Lacks conserved residue(s) required for the propagation of feature annotation.</text>
</comment>
<dbReference type="GO" id="GO:0001708">
    <property type="term" value="P:cell fate specification"/>
    <property type="evidence" value="ECO:0007669"/>
    <property type="project" value="TreeGrafter"/>
</dbReference>
<evidence type="ECO:0000256" key="2">
    <source>
        <dbReference type="ARBA" id="ARBA00022473"/>
    </source>
</evidence>
<keyword evidence="3" id="KW-0805">Transcription regulation</keyword>
<dbReference type="EnsemblMetazoa" id="GBRI031134-RA">
    <property type="protein sequence ID" value="GBRI031134-PA"/>
    <property type="gene ID" value="GBRI031134"/>
</dbReference>
<dbReference type="InterPro" id="IPR008967">
    <property type="entry name" value="p53-like_TF_DNA-bd_sf"/>
</dbReference>
<dbReference type="PANTHER" id="PTHR11267:SF204">
    <property type="entry name" value="SPADETAIL"/>
    <property type="match status" value="1"/>
</dbReference>
<dbReference type="SUPFAM" id="SSF49417">
    <property type="entry name" value="p53-like transcription factors"/>
    <property type="match status" value="1"/>
</dbReference>
<feature type="region of interest" description="Disordered" evidence="8">
    <location>
        <begin position="490"/>
        <end position="510"/>
    </location>
</feature>
<organism evidence="10 11">
    <name type="scientific">Glossina brevipalpis</name>
    <dbReference type="NCBI Taxonomy" id="37001"/>
    <lineage>
        <taxon>Eukaryota</taxon>
        <taxon>Metazoa</taxon>
        <taxon>Ecdysozoa</taxon>
        <taxon>Arthropoda</taxon>
        <taxon>Hexapoda</taxon>
        <taxon>Insecta</taxon>
        <taxon>Pterygota</taxon>
        <taxon>Neoptera</taxon>
        <taxon>Endopterygota</taxon>
        <taxon>Diptera</taxon>
        <taxon>Brachycera</taxon>
        <taxon>Muscomorpha</taxon>
        <taxon>Hippoboscoidea</taxon>
        <taxon>Glossinidae</taxon>
        <taxon>Glossina</taxon>
    </lineage>
</organism>
<dbReference type="InterPro" id="IPR046360">
    <property type="entry name" value="T-box_DNA-bd"/>
</dbReference>
<dbReference type="GO" id="GO:0005634">
    <property type="term" value="C:nucleus"/>
    <property type="evidence" value="ECO:0007669"/>
    <property type="project" value="UniProtKB-SubCell"/>
</dbReference>
<reference evidence="11" key="1">
    <citation type="submission" date="2014-03" db="EMBL/GenBank/DDBJ databases">
        <authorList>
            <person name="Aksoy S."/>
            <person name="Warren W."/>
            <person name="Wilson R.K."/>
        </authorList>
    </citation>
    <scope>NUCLEOTIDE SEQUENCE [LARGE SCALE GENOMIC DNA]</scope>
    <source>
        <strain evidence="11">IAEA</strain>
    </source>
</reference>
<dbReference type="InterPro" id="IPR001699">
    <property type="entry name" value="TF_T-box"/>
</dbReference>